<dbReference type="EMBL" id="CADCUN010000113">
    <property type="protein sequence ID" value="CAA9383742.1"/>
    <property type="molecule type" value="Genomic_DNA"/>
</dbReference>
<feature type="binding site" evidence="10">
    <location>
        <position position="32"/>
    </location>
    <ligand>
        <name>Mn(2+)</name>
        <dbReference type="ChEBI" id="CHEBI:29035"/>
    </ligand>
</feature>
<comment type="pathway">
    <text evidence="1 10">Isoprenoid biosynthesis; dimethylallyl diphosphate biosynthesis; dimethylallyl diphosphate from isopentenyl diphosphate: step 1/1.</text>
</comment>
<comment type="subcellular location">
    <subcellularLocation>
        <location evidence="10">Cytoplasm</location>
    </subcellularLocation>
</comment>
<dbReference type="HAMAP" id="MF_00202">
    <property type="entry name" value="Idi"/>
    <property type="match status" value="1"/>
</dbReference>
<feature type="region of interest" description="Disordered" evidence="12">
    <location>
        <begin position="168"/>
        <end position="191"/>
    </location>
</feature>
<keyword evidence="4 10" id="KW-0963">Cytoplasm</keyword>
<feature type="active site" evidence="10 11">
    <location>
        <position position="67"/>
    </location>
</feature>
<evidence type="ECO:0000313" key="14">
    <source>
        <dbReference type="EMBL" id="CAA9383742.1"/>
    </source>
</evidence>
<evidence type="ECO:0000256" key="5">
    <source>
        <dbReference type="ARBA" id="ARBA00022723"/>
    </source>
</evidence>
<dbReference type="AlphaFoldDB" id="A0A6J4NIC2"/>
<feature type="binding site" evidence="10">
    <location>
        <position position="69"/>
    </location>
    <ligand>
        <name>Mn(2+)</name>
        <dbReference type="ChEBI" id="CHEBI:29035"/>
    </ligand>
</feature>
<dbReference type="InterPro" id="IPR015797">
    <property type="entry name" value="NUDIX_hydrolase-like_dom_sf"/>
</dbReference>
<keyword evidence="8 10" id="KW-0414">Isoprene biosynthesis</keyword>
<name>A0A6J4NIC2_9ACTN</name>
<dbReference type="EC" id="5.3.3.2" evidence="3 10"/>
<dbReference type="CDD" id="cd02885">
    <property type="entry name" value="NUDIX_IPP_Isomerase"/>
    <property type="match status" value="1"/>
</dbReference>
<dbReference type="InterPro" id="IPR011876">
    <property type="entry name" value="IsopentenylPP_isomerase_typ1"/>
</dbReference>
<evidence type="ECO:0000259" key="13">
    <source>
        <dbReference type="PROSITE" id="PS51462"/>
    </source>
</evidence>
<dbReference type="Gene3D" id="3.90.79.10">
    <property type="entry name" value="Nucleoside Triphosphate Pyrophosphohydrolase"/>
    <property type="match status" value="1"/>
</dbReference>
<feature type="domain" description="Nudix hydrolase" evidence="13">
    <location>
        <begin position="30"/>
        <end position="163"/>
    </location>
</feature>
<feature type="active site" evidence="10 11">
    <location>
        <position position="115"/>
    </location>
</feature>
<dbReference type="InterPro" id="IPR000086">
    <property type="entry name" value="NUDIX_hydrolase_dom"/>
</dbReference>
<dbReference type="GO" id="GO:0005737">
    <property type="term" value="C:cytoplasm"/>
    <property type="evidence" value="ECO:0007669"/>
    <property type="project" value="UniProtKB-SubCell"/>
</dbReference>
<reference evidence="14" key="1">
    <citation type="submission" date="2020-02" db="EMBL/GenBank/DDBJ databases">
        <authorList>
            <person name="Meier V. D."/>
        </authorList>
    </citation>
    <scope>NUCLEOTIDE SEQUENCE</scope>
    <source>
        <strain evidence="14">AVDCRST_MAG60</strain>
    </source>
</reference>
<dbReference type="NCBIfam" id="NF002995">
    <property type="entry name" value="PRK03759.1"/>
    <property type="match status" value="1"/>
</dbReference>
<dbReference type="UniPathway" id="UPA00059">
    <property type="reaction ID" value="UER00104"/>
</dbReference>
<dbReference type="GO" id="GO:0046872">
    <property type="term" value="F:metal ion binding"/>
    <property type="evidence" value="ECO:0007669"/>
    <property type="project" value="UniProtKB-KW"/>
</dbReference>
<dbReference type="GO" id="GO:0008299">
    <property type="term" value="P:isoprenoid biosynthetic process"/>
    <property type="evidence" value="ECO:0007669"/>
    <property type="project" value="UniProtKB-UniRule"/>
</dbReference>
<evidence type="ECO:0000256" key="9">
    <source>
        <dbReference type="ARBA" id="ARBA00023235"/>
    </source>
</evidence>
<evidence type="ECO:0000256" key="6">
    <source>
        <dbReference type="ARBA" id="ARBA00022842"/>
    </source>
</evidence>
<dbReference type="InterPro" id="IPR056375">
    <property type="entry name" value="Idi_bact"/>
</dbReference>
<dbReference type="PANTHER" id="PTHR10885:SF0">
    <property type="entry name" value="ISOPENTENYL-DIPHOSPHATE DELTA-ISOMERASE"/>
    <property type="match status" value="1"/>
</dbReference>
<evidence type="ECO:0000256" key="1">
    <source>
        <dbReference type="ARBA" id="ARBA00004826"/>
    </source>
</evidence>
<evidence type="ECO:0000256" key="2">
    <source>
        <dbReference type="ARBA" id="ARBA00007579"/>
    </source>
</evidence>
<keyword evidence="6 10" id="KW-0460">Magnesium</keyword>
<evidence type="ECO:0000256" key="7">
    <source>
        <dbReference type="ARBA" id="ARBA00023211"/>
    </source>
</evidence>
<dbReference type="PANTHER" id="PTHR10885">
    <property type="entry name" value="ISOPENTENYL-DIPHOSPHATE DELTA-ISOMERASE"/>
    <property type="match status" value="1"/>
</dbReference>
<feature type="binding site" evidence="10">
    <location>
        <position position="87"/>
    </location>
    <ligand>
        <name>Mg(2+)</name>
        <dbReference type="ChEBI" id="CHEBI:18420"/>
    </ligand>
</feature>
<dbReference type="NCBIfam" id="TIGR02150">
    <property type="entry name" value="IPP_isom_1"/>
    <property type="match status" value="1"/>
</dbReference>
<keyword evidence="5 10" id="KW-0479">Metal-binding</keyword>
<evidence type="ECO:0000256" key="10">
    <source>
        <dbReference type="HAMAP-Rule" id="MF_00202"/>
    </source>
</evidence>
<comment type="catalytic activity">
    <reaction evidence="10">
        <text>isopentenyl diphosphate = dimethylallyl diphosphate</text>
        <dbReference type="Rhea" id="RHEA:23284"/>
        <dbReference type="ChEBI" id="CHEBI:57623"/>
        <dbReference type="ChEBI" id="CHEBI:128769"/>
        <dbReference type="EC" id="5.3.3.2"/>
    </reaction>
</comment>
<dbReference type="PROSITE" id="PS51462">
    <property type="entry name" value="NUDIX"/>
    <property type="match status" value="1"/>
</dbReference>
<feature type="binding site" evidence="10">
    <location>
        <position position="113"/>
    </location>
    <ligand>
        <name>Mn(2+)</name>
        <dbReference type="ChEBI" id="CHEBI:29035"/>
    </ligand>
</feature>
<protein>
    <recommendedName>
        <fullName evidence="3 10">Isopentenyl-diphosphate Delta-isomerase</fullName>
        <shortName evidence="10">IPP isomerase</shortName>
        <ecNumber evidence="3 10">5.3.3.2</ecNumber>
    </recommendedName>
    <alternativeName>
        <fullName evidence="10">IPP:DMAPP isomerase</fullName>
    </alternativeName>
    <alternativeName>
        <fullName evidence="10">Isopentenyl pyrophosphate isomerase</fullName>
    </alternativeName>
</protein>
<dbReference type="GO" id="GO:0004452">
    <property type="term" value="F:isopentenyl-diphosphate delta-isomerase activity"/>
    <property type="evidence" value="ECO:0007669"/>
    <property type="project" value="UniProtKB-UniRule"/>
</dbReference>
<keyword evidence="9 10" id="KW-0413">Isomerase</keyword>
<keyword evidence="7 10" id="KW-0464">Manganese</keyword>
<comment type="cofactor">
    <cofactor evidence="10">
        <name>Mg(2+)</name>
        <dbReference type="ChEBI" id="CHEBI:18420"/>
    </cofactor>
    <text evidence="10">Binds 1 Mg(2+) ion per subunit. The magnesium ion binds only when substrate is bound.</text>
</comment>
<dbReference type="GO" id="GO:0050992">
    <property type="term" value="P:dimethylallyl diphosphate biosynthetic process"/>
    <property type="evidence" value="ECO:0007669"/>
    <property type="project" value="UniProtKB-UniRule"/>
</dbReference>
<dbReference type="PIRSF" id="PIRSF018427">
    <property type="entry name" value="Isopntndiph_ism"/>
    <property type="match status" value="1"/>
</dbReference>
<evidence type="ECO:0000256" key="3">
    <source>
        <dbReference type="ARBA" id="ARBA00012057"/>
    </source>
</evidence>
<gene>
    <name evidence="10" type="primary">idi</name>
    <name evidence="14" type="ORF">AVDCRST_MAG60-1080</name>
</gene>
<feature type="binding site" evidence="10">
    <location>
        <position position="115"/>
    </location>
    <ligand>
        <name>Mn(2+)</name>
        <dbReference type="ChEBI" id="CHEBI:29035"/>
    </ligand>
</feature>
<evidence type="ECO:0000256" key="4">
    <source>
        <dbReference type="ARBA" id="ARBA00022490"/>
    </source>
</evidence>
<evidence type="ECO:0000256" key="8">
    <source>
        <dbReference type="ARBA" id="ARBA00023229"/>
    </source>
</evidence>
<comment type="cofactor">
    <cofactor evidence="10">
        <name>Mn(2+)</name>
        <dbReference type="ChEBI" id="CHEBI:29035"/>
    </cofactor>
    <text evidence="10">Binds 1 Mn(2+) ion per subunit.</text>
</comment>
<evidence type="ECO:0000256" key="12">
    <source>
        <dbReference type="SAM" id="MobiDB-lite"/>
    </source>
</evidence>
<evidence type="ECO:0000256" key="11">
    <source>
        <dbReference type="PIRSR" id="PIRSR018427-1"/>
    </source>
</evidence>
<dbReference type="Pfam" id="PF00293">
    <property type="entry name" value="NUDIX"/>
    <property type="match status" value="1"/>
</dbReference>
<organism evidence="14">
    <name type="scientific">uncultured Nocardioides sp</name>
    <dbReference type="NCBI Taxonomy" id="198441"/>
    <lineage>
        <taxon>Bacteria</taxon>
        <taxon>Bacillati</taxon>
        <taxon>Actinomycetota</taxon>
        <taxon>Actinomycetes</taxon>
        <taxon>Propionibacteriales</taxon>
        <taxon>Nocardioidaceae</taxon>
        <taxon>Nocardioides</taxon>
        <taxon>environmental samples</taxon>
    </lineage>
</organism>
<dbReference type="SUPFAM" id="SSF55811">
    <property type="entry name" value="Nudix"/>
    <property type="match status" value="1"/>
</dbReference>
<comment type="function">
    <text evidence="10">Catalyzes the 1,3-allylic rearrangement of the homoallylic substrate isopentenyl (IPP) to its highly electrophilic allylic isomer, dimethylallyl diphosphate (DMAPP).</text>
</comment>
<proteinExistence type="inferred from homology"/>
<accession>A0A6J4NIC2</accession>
<comment type="similarity">
    <text evidence="2 10">Belongs to the IPP isomerase type 1 family.</text>
</comment>
<sequence>MSAESVVLLDEQGRAVGTADKRGVHHHDTPLHLAFSCYIFDGQGSVLVTRRALDKATFPGVWTNGCCGHPAPGESLTEAVHRRVQQELGLRIEGLRLLLPQFRYRAEMNGTVENEMCPVFVARTTDPVRVDPAEVAETTWEPWEEFRRGVLDGSRTVSHWCREQVEQLPADPLSAPPAASADLPPAARDLG</sequence>
<feature type="binding site" evidence="10">
    <location>
        <position position="25"/>
    </location>
    <ligand>
        <name>Mn(2+)</name>
        <dbReference type="ChEBI" id="CHEBI:29035"/>
    </ligand>
</feature>